<organism evidence="3 4">
    <name type="scientific">Chitinophaga nivalis</name>
    <dbReference type="NCBI Taxonomy" id="2991709"/>
    <lineage>
        <taxon>Bacteria</taxon>
        <taxon>Pseudomonadati</taxon>
        <taxon>Bacteroidota</taxon>
        <taxon>Chitinophagia</taxon>
        <taxon>Chitinophagales</taxon>
        <taxon>Chitinophagaceae</taxon>
        <taxon>Chitinophaga</taxon>
    </lineage>
</organism>
<protein>
    <submittedName>
        <fullName evidence="3">Lipocalin family protein</fullName>
    </submittedName>
</protein>
<dbReference type="Pfam" id="PF13648">
    <property type="entry name" value="Lipocalin_4"/>
    <property type="match status" value="1"/>
</dbReference>
<reference evidence="3 4" key="1">
    <citation type="submission" date="2022-10" db="EMBL/GenBank/DDBJ databases">
        <title>Chitinophaga nivalis PC15 sp. nov., isolated from Pyeongchang county, South Korea.</title>
        <authorList>
            <person name="Trinh H.N."/>
        </authorList>
    </citation>
    <scope>NUCLEOTIDE SEQUENCE [LARGE SCALE GENOMIC DNA]</scope>
    <source>
        <strain evidence="3 4">PC14</strain>
    </source>
</reference>
<name>A0ABT3IKR1_9BACT</name>
<dbReference type="RefSeq" id="WP_264730278.1">
    <property type="nucleotide sequence ID" value="NZ_JAPDNR010000001.1"/>
</dbReference>
<dbReference type="Proteomes" id="UP001207742">
    <property type="component" value="Unassembled WGS sequence"/>
</dbReference>
<comment type="caution">
    <text evidence="3">The sequence shown here is derived from an EMBL/GenBank/DDBJ whole genome shotgun (WGS) entry which is preliminary data.</text>
</comment>
<evidence type="ECO:0000256" key="1">
    <source>
        <dbReference type="SAM" id="SignalP"/>
    </source>
</evidence>
<keyword evidence="1" id="KW-0732">Signal</keyword>
<dbReference type="PROSITE" id="PS51257">
    <property type="entry name" value="PROKAR_LIPOPROTEIN"/>
    <property type="match status" value="1"/>
</dbReference>
<proteinExistence type="predicted"/>
<evidence type="ECO:0000259" key="2">
    <source>
        <dbReference type="Pfam" id="PF13648"/>
    </source>
</evidence>
<sequence>MKKKYYRHRLLFGLMAVISACSQPAASIVHKWQPVKFTYTIYADNAQKEEKTDTHFTPVDVMDFKADGTIDDGGQRYEAYRLSPDNKNITLVETNGATREFQIKTLTNQQLILQKEDTTTSRQVLIKMVMEIHFKQADK</sequence>
<dbReference type="EMBL" id="JAPDNS010000001">
    <property type="protein sequence ID" value="MCW3484561.1"/>
    <property type="molecule type" value="Genomic_DNA"/>
</dbReference>
<feature type="chain" id="PRO_5047136734" evidence="1">
    <location>
        <begin position="26"/>
        <end position="139"/>
    </location>
</feature>
<dbReference type="InterPro" id="IPR024311">
    <property type="entry name" value="Lipocalin-like"/>
</dbReference>
<accession>A0ABT3IKR1</accession>
<keyword evidence="4" id="KW-1185">Reference proteome</keyword>
<feature type="domain" description="Lipocalin-like" evidence="2">
    <location>
        <begin position="28"/>
        <end position="113"/>
    </location>
</feature>
<gene>
    <name evidence="3" type="ORF">OL497_11690</name>
</gene>
<evidence type="ECO:0000313" key="4">
    <source>
        <dbReference type="Proteomes" id="UP001207742"/>
    </source>
</evidence>
<evidence type="ECO:0000313" key="3">
    <source>
        <dbReference type="EMBL" id="MCW3484561.1"/>
    </source>
</evidence>
<feature type="signal peptide" evidence="1">
    <location>
        <begin position="1"/>
        <end position="25"/>
    </location>
</feature>